<organism evidence="3 4">
    <name type="scientific">Streptomyces coerulescens</name>
    <dbReference type="NCBI Taxonomy" id="29304"/>
    <lineage>
        <taxon>Bacteria</taxon>
        <taxon>Bacillati</taxon>
        <taxon>Actinomycetota</taxon>
        <taxon>Actinomycetes</taxon>
        <taxon>Kitasatosporales</taxon>
        <taxon>Streptomycetaceae</taxon>
        <taxon>Streptomyces</taxon>
    </lineage>
</organism>
<dbReference type="RefSeq" id="WP_380865154.1">
    <property type="nucleotide sequence ID" value="NZ_JBHSKM010000048.1"/>
</dbReference>
<dbReference type="CDD" id="cd00161">
    <property type="entry name" value="beta-trefoil_Ricin-like"/>
    <property type="match status" value="1"/>
</dbReference>
<reference evidence="4" key="1">
    <citation type="journal article" date="2019" name="Int. J. Syst. Evol. Microbiol.">
        <title>The Global Catalogue of Microorganisms (GCM) 10K type strain sequencing project: providing services to taxonomists for standard genome sequencing and annotation.</title>
        <authorList>
            <consortium name="The Broad Institute Genomics Platform"/>
            <consortium name="The Broad Institute Genome Sequencing Center for Infectious Disease"/>
            <person name="Wu L."/>
            <person name="Ma J."/>
        </authorList>
    </citation>
    <scope>NUCLEOTIDE SEQUENCE [LARGE SCALE GENOMIC DNA]</scope>
    <source>
        <strain evidence="4">KCTC 42586</strain>
    </source>
</reference>
<feature type="domain" description="Ricin B lectin" evidence="2">
    <location>
        <begin position="30"/>
        <end position="167"/>
    </location>
</feature>
<dbReference type="EMBL" id="JBHSKM010000048">
    <property type="protein sequence ID" value="MFC5220422.1"/>
    <property type="molecule type" value="Genomic_DNA"/>
</dbReference>
<dbReference type="InterPro" id="IPR000772">
    <property type="entry name" value="Ricin_B_lectin"/>
</dbReference>
<dbReference type="Gene3D" id="2.80.10.50">
    <property type="match status" value="1"/>
</dbReference>
<evidence type="ECO:0000256" key="1">
    <source>
        <dbReference type="SAM" id="MobiDB-lite"/>
    </source>
</evidence>
<gene>
    <name evidence="3" type="ORF">ACFPQ9_42105</name>
</gene>
<dbReference type="SMART" id="SM00458">
    <property type="entry name" value="RICIN"/>
    <property type="match status" value="1"/>
</dbReference>
<name>A0ABW0CZ71_STRCD</name>
<dbReference type="Proteomes" id="UP001596263">
    <property type="component" value="Unassembled WGS sequence"/>
</dbReference>
<dbReference type="PROSITE" id="PS50231">
    <property type="entry name" value="RICIN_B_LECTIN"/>
    <property type="match status" value="1"/>
</dbReference>
<feature type="region of interest" description="Disordered" evidence="1">
    <location>
        <begin position="1"/>
        <end position="29"/>
    </location>
</feature>
<feature type="compositionally biased region" description="Pro residues" evidence="1">
    <location>
        <begin position="9"/>
        <end position="23"/>
    </location>
</feature>
<dbReference type="InterPro" id="IPR035992">
    <property type="entry name" value="Ricin_B-like_lectins"/>
</dbReference>
<comment type="caution">
    <text evidence="3">The sequence shown here is derived from an EMBL/GenBank/DDBJ whole genome shotgun (WGS) entry which is preliminary data.</text>
</comment>
<proteinExistence type="predicted"/>
<accession>A0ABW0CZ71</accession>
<feature type="compositionally biased region" description="Low complexity" evidence="1">
    <location>
        <begin position="149"/>
        <end position="174"/>
    </location>
</feature>
<feature type="region of interest" description="Disordered" evidence="1">
    <location>
        <begin position="137"/>
        <end position="195"/>
    </location>
</feature>
<dbReference type="Pfam" id="PF00652">
    <property type="entry name" value="Ricin_B_lectin"/>
    <property type="match status" value="1"/>
</dbReference>
<protein>
    <submittedName>
        <fullName evidence="3">RICIN domain-containing protein</fullName>
    </submittedName>
</protein>
<sequence length="195" mass="21380">MTRLVETPTPTPTLTPTPTPTPQVPKAADTTRLRIKSTDQCMETSGNSGAQPREAGCNDTAGQTWELVRNANGHVQLRNQASKLCLTYPDQRPDGAVVRQLACDEDTTTQWWEYYKVESETIAFSLSGDNGRRLGLNDWHAAGKGEPHSSTIASRSTTTTRPHWSSSSMENSPSEGLHMNAPNTPQDPVDRDSRC</sequence>
<evidence type="ECO:0000313" key="3">
    <source>
        <dbReference type="EMBL" id="MFC5220422.1"/>
    </source>
</evidence>
<dbReference type="SUPFAM" id="SSF50370">
    <property type="entry name" value="Ricin B-like lectins"/>
    <property type="match status" value="1"/>
</dbReference>
<evidence type="ECO:0000259" key="2">
    <source>
        <dbReference type="SMART" id="SM00458"/>
    </source>
</evidence>
<evidence type="ECO:0000313" key="4">
    <source>
        <dbReference type="Proteomes" id="UP001596263"/>
    </source>
</evidence>
<keyword evidence="4" id="KW-1185">Reference proteome</keyword>